<feature type="compositionally biased region" description="Polar residues" evidence="1">
    <location>
        <begin position="257"/>
        <end position="284"/>
    </location>
</feature>
<keyword evidence="3" id="KW-1185">Reference proteome</keyword>
<accession>A0A175WH43</accession>
<sequence length="520" mass="57471">MEYRHPEAEFDDVGDDIDHGREDDSEGFTSPDAYSDSRVSSSPAASEAEEELEDDIDEEGFESDYDDHLGLAFADEFGLEEYEIEGDEHYDEDEDEPGFEFVFEGGDEEEGGDVSEGRRSEVPPDLLFVRQGTGSLPPIGSILDFDNWATPRSPLPLSTRRDLEREEPGGRSWGNQRQHSRHHPYHLPPPQRQGVGMADVVDRDELVAVEVRPARSAGRNSRTPGRAFASAEIIDLTGEPDSPEESRAAAPSRASVLNPSQSGIRNPRRQMSLNQRTPSLSRSDGSLLGNHADVIDLTMDDPPPPPPLPQALPRRDRPRPPAPVDLEVLDGNLFHRFVTRLPHLDFMRFGGLWGARQPAEVDVQIIGRAVDMNNPLAENVPNLNYRAGGHNGGSRKPAHAPPPPPRPGFTRNTGGGTDEVAVCPSCEKELQYDPDGDNANGPPAKKARTRKDREEHHFWAVKECGHVYCKDCFEHRKGGKNSSTNFRKGPENGRKGQILCAVDDCPSDVSKKPQWVGLFL</sequence>
<dbReference type="EMBL" id="LCTW02000005">
    <property type="protein sequence ID" value="KXX83013.1"/>
    <property type="molecule type" value="Genomic_DNA"/>
</dbReference>
<dbReference type="PANTHER" id="PTHR28042">
    <property type="entry name" value="E3 UBIQUITIN-PROTEIN LIGASE COMPLEX SLX5-SLX8 SUBUNIT SLX5"/>
    <property type="match status" value="1"/>
</dbReference>
<evidence type="ECO:0000313" key="3">
    <source>
        <dbReference type="Proteomes" id="UP000078237"/>
    </source>
</evidence>
<comment type="caution">
    <text evidence="2">The sequence shown here is derived from an EMBL/GenBank/DDBJ whole genome shotgun (WGS) entry which is preliminary data.</text>
</comment>
<feature type="compositionally biased region" description="Acidic residues" evidence="1">
    <location>
        <begin position="85"/>
        <end position="98"/>
    </location>
</feature>
<evidence type="ECO:0008006" key="4">
    <source>
        <dbReference type="Google" id="ProtNLM"/>
    </source>
</evidence>
<protein>
    <recommendedName>
        <fullName evidence="4">Cell cycle control protein</fullName>
    </recommendedName>
</protein>
<evidence type="ECO:0000256" key="1">
    <source>
        <dbReference type="SAM" id="MobiDB-lite"/>
    </source>
</evidence>
<dbReference type="STRING" id="100816.A0A175WH43"/>
<dbReference type="InterPro" id="IPR038886">
    <property type="entry name" value="E3_SLX5/Rfp1"/>
</dbReference>
<dbReference type="AlphaFoldDB" id="A0A175WH43"/>
<dbReference type="OrthoDB" id="2398441at2759"/>
<feature type="compositionally biased region" description="Basic and acidic residues" evidence="1">
    <location>
        <begin position="159"/>
        <end position="169"/>
    </location>
</feature>
<feature type="compositionally biased region" description="Acidic residues" evidence="1">
    <location>
        <begin position="47"/>
        <end position="63"/>
    </location>
</feature>
<feature type="compositionally biased region" description="Pro residues" evidence="1">
    <location>
        <begin position="301"/>
        <end position="310"/>
    </location>
</feature>
<dbReference type="GO" id="GO:0004842">
    <property type="term" value="F:ubiquitin-protein transferase activity"/>
    <property type="evidence" value="ECO:0007669"/>
    <property type="project" value="TreeGrafter"/>
</dbReference>
<feature type="region of interest" description="Disordered" evidence="1">
    <location>
        <begin position="1"/>
        <end position="63"/>
    </location>
</feature>
<organism evidence="2 3">
    <name type="scientific">Madurella mycetomatis</name>
    <dbReference type="NCBI Taxonomy" id="100816"/>
    <lineage>
        <taxon>Eukaryota</taxon>
        <taxon>Fungi</taxon>
        <taxon>Dikarya</taxon>
        <taxon>Ascomycota</taxon>
        <taxon>Pezizomycotina</taxon>
        <taxon>Sordariomycetes</taxon>
        <taxon>Sordariomycetidae</taxon>
        <taxon>Sordariales</taxon>
        <taxon>Sordariales incertae sedis</taxon>
        <taxon>Madurella</taxon>
    </lineage>
</organism>
<evidence type="ECO:0000313" key="2">
    <source>
        <dbReference type="EMBL" id="KXX83013.1"/>
    </source>
</evidence>
<dbReference type="Proteomes" id="UP000078237">
    <property type="component" value="Unassembled WGS sequence"/>
</dbReference>
<dbReference type="PANTHER" id="PTHR28042:SF1">
    <property type="entry name" value="E3 UBIQUITIN-PROTEIN LIGASE COMPLEX SLX5-SLX8 SUBUNIT SLX5"/>
    <property type="match status" value="1"/>
</dbReference>
<feature type="region of interest" description="Disordered" evidence="1">
    <location>
        <begin position="431"/>
        <end position="451"/>
    </location>
</feature>
<feature type="compositionally biased region" description="Low complexity" evidence="1">
    <location>
        <begin position="30"/>
        <end position="46"/>
    </location>
</feature>
<proteinExistence type="predicted"/>
<feature type="region of interest" description="Disordered" evidence="1">
    <location>
        <begin position="85"/>
        <end position="124"/>
    </location>
</feature>
<dbReference type="GO" id="GO:0033768">
    <property type="term" value="C:SUMO-targeted ubiquitin ligase complex"/>
    <property type="evidence" value="ECO:0007669"/>
    <property type="project" value="TreeGrafter"/>
</dbReference>
<name>A0A175WH43_9PEZI</name>
<reference evidence="2 3" key="1">
    <citation type="journal article" date="2016" name="Genome Announc.">
        <title>Genome Sequence of Madurella mycetomatis mm55, Isolated from a Human Mycetoma Case in Sudan.</title>
        <authorList>
            <person name="Smit S."/>
            <person name="Derks M.F."/>
            <person name="Bervoets S."/>
            <person name="Fahal A."/>
            <person name="van Leeuwen W."/>
            <person name="van Belkum A."/>
            <person name="van de Sande W.W."/>
        </authorList>
    </citation>
    <scope>NUCLEOTIDE SEQUENCE [LARGE SCALE GENOMIC DNA]</scope>
    <source>
        <strain evidence="3">mm55</strain>
    </source>
</reference>
<dbReference type="VEuPathDB" id="FungiDB:MMYC01_200393"/>
<gene>
    <name evidence="2" type="ORF">MMYC01_200393</name>
</gene>
<feature type="region of interest" description="Disordered" evidence="1">
    <location>
        <begin position="143"/>
        <end position="324"/>
    </location>
</feature>
<feature type="region of interest" description="Disordered" evidence="1">
    <location>
        <begin position="383"/>
        <end position="417"/>
    </location>
</feature>